<dbReference type="AlphaFoldDB" id="A0A6J4IMG5"/>
<organism evidence="1">
    <name type="scientific">uncultured Chloroflexota bacterium</name>
    <dbReference type="NCBI Taxonomy" id="166587"/>
    <lineage>
        <taxon>Bacteria</taxon>
        <taxon>Bacillati</taxon>
        <taxon>Chloroflexota</taxon>
        <taxon>environmental samples</taxon>
    </lineage>
</organism>
<reference evidence="1" key="1">
    <citation type="submission" date="2020-02" db="EMBL/GenBank/DDBJ databases">
        <authorList>
            <person name="Meier V. D."/>
        </authorList>
    </citation>
    <scope>NUCLEOTIDE SEQUENCE</scope>
    <source>
        <strain evidence="1">AVDCRST_MAG77</strain>
    </source>
</reference>
<protein>
    <submittedName>
        <fullName evidence="1">Uncharacterized protein</fullName>
    </submittedName>
</protein>
<evidence type="ECO:0000313" key="1">
    <source>
        <dbReference type="EMBL" id="CAA9254316.1"/>
    </source>
</evidence>
<proteinExistence type="predicted"/>
<gene>
    <name evidence="1" type="ORF">AVDCRST_MAG77-2354</name>
</gene>
<name>A0A6J4IMG5_9CHLR</name>
<dbReference type="EMBL" id="CADCTC010000137">
    <property type="protein sequence ID" value="CAA9254316.1"/>
    <property type="molecule type" value="Genomic_DNA"/>
</dbReference>
<sequence>MRGAVAAAVGTNAALMAVEGATGVARGEPPHFPAVRPPAHRKVRLS</sequence>
<accession>A0A6J4IMG5</accession>